<feature type="transmembrane region" description="Helical" evidence="1">
    <location>
        <begin position="45"/>
        <end position="63"/>
    </location>
</feature>
<proteinExistence type="predicted"/>
<accession>V4PBP8</accession>
<feature type="transmembrane region" description="Helical" evidence="1">
    <location>
        <begin position="12"/>
        <end position="33"/>
    </location>
</feature>
<evidence type="ECO:0000313" key="3">
    <source>
        <dbReference type="Proteomes" id="UP000017837"/>
    </source>
</evidence>
<dbReference type="AlphaFoldDB" id="V4PBP8"/>
<dbReference type="PANTHER" id="PTHR34980:SF3">
    <property type="entry name" value="BLR8105 PROTEIN"/>
    <property type="match status" value="1"/>
</dbReference>
<dbReference type="OrthoDB" id="9812349at2"/>
<keyword evidence="1" id="KW-1133">Transmembrane helix</keyword>
<dbReference type="Proteomes" id="UP000017837">
    <property type="component" value="Unassembled WGS sequence"/>
</dbReference>
<feature type="transmembrane region" description="Helical" evidence="1">
    <location>
        <begin position="102"/>
        <end position="124"/>
    </location>
</feature>
<dbReference type="Pfam" id="PF05656">
    <property type="entry name" value="DUF805"/>
    <property type="match status" value="1"/>
</dbReference>
<reference evidence="2 3" key="1">
    <citation type="journal article" date="2014" name="Nature">
        <title>Sequential evolution of bacterial morphology by co-option of a developmental regulator.</title>
        <authorList>
            <person name="Jiang C."/>
            <person name="Brown P.J."/>
            <person name="Ducret A."/>
            <person name="Brun Y.V."/>
        </authorList>
    </citation>
    <scope>NUCLEOTIDE SEQUENCE [LARGE SCALE GENOMIC DNA]</scope>
    <source>
        <strain evidence="2 3">DSM 16100</strain>
    </source>
</reference>
<dbReference type="EMBL" id="AWGB01000057">
    <property type="protein sequence ID" value="ESQ85521.1"/>
    <property type="molecule type" value="Genomic_DNA"/>
</dbReference>
<dbReference type="GO" id="GO:0005886">
    <property type="term" value="C:plasma membrane"/>
    <property type="evidence" value="ECO:0007669"/>
    <property type="project" value="TreeGrafter"/>
</dbReference>
<dbReference type="TCDB" id="9.B.124.2.3">
    <property type="family name" value="the duf805 or pf05656 (duf805) family"/>
</dbReference>
<evidence type="ECO:0000256" key="1">
    <source>
        <dbReference type="SAM" id="Phobius"/>
    </source>
</evidence>
<protein>
    <recommendedName>
        <fullName evidence="4">DUF805 domain-containing protein</fullName>
    </recommendedName>
</protein>
<keyword evidence="3" id="KW-1185">Reference proteome</keyword>
<keyword evidence="1" id="KW-0472">Membrane</keyword>
<name>V4PBP8_9CAUL</name>
<keyword evidence="1" id="KW-0812">Transmembrane</keyword>
<dbReference type="PATRIC" id="fig|1121022.4.peg.3809"/>
<dbReference type="STRING" id="1121022.GCA_000376105_01247"/>
<comment type="caution">
    <text evidence="2">The sequence shown here is derived from an EMBL/GenBank/DDBJ whole genome shotgun (WGS) entry which is preliminary data.</text>
</comment>
<feature type="transmembrane region" description="Helical" evidence="1">
    <location>
        <begin position="75"/>
        <end position="96"/>
    </location>
</feature>
<dbReference type="PANTHER" id="PTHR34980">
    <property type="entry name" value="INNER MEMBRANE PROTEIN-RELATED-RELATED"/>
    <property type="match status" value="1"/>
</dbReference>
<dbReference type="InterPro" id="IPR008523">
    <property type="entry name" value="DUF805"/>
</dbReference>
<dbReference type="RefSeq" id="WP_018080912.1">
    <property type="nucleotide sequence ID" value="NZ_AQWM01000003.1"/>
</dbReference>
<sequence>MIGFLFSPTGRISCTQFFSAIALVMLTMLLIGFGLGTLPALDASLILSALWIVLTWPLACALIKRLHDTGRSATWLWLLAPQVAMAIASLAVGGFMPGFVLWIMNILGILSNTLCWGLILFLAVRTGDVGDNAYGADPHDQRGAIAANLQ</sequence>
<evidence type="ECO:0000313" key="2">
    <source>
        <dbReference type="EMBL" id="ESQ85521.1"/>
    </source>
</evidence>
<evidence type="ECO:0008006" key="4">
    <source>
        <dbReference type="Google" id="ProtNLM"/>
    </source>
</evidence>
<organism evidence="2 3">
    <name type="scientific">Asticcacaulis benevestitus DSM 16100 = ATCC BAA-896</name>
    <dbReference type="NCBI Taxonomy" id="1121022"/>
    <lineage>
        <taxon>Bacteria</taxon>
        <taxon>Pseudomonadati</taxon>
        <taxon>Pseudomonadota</taxon>
        <taxon>Alphaproteobacteria</taxon>
        <taxon>Caulobacterales</taxon>
        <taxon>Caulobacteraceae</taxon>
        <taxon>Asticcacaulis</taxon>
    </lineage>
</organism>
<gene>
    <name evidence="2" type="ORF">ABENE_18620</name>
</gene>